<evidence type="ECO:0000256" key="6">
    <source>
        <dbReference type="ARBA" id="ARBA00022792"/>
    </source>
</evidence>
<keyword evidence="8" id="KW-1133">Transmembrane helix</keyword>
<keyword evidence="9" id="KW-0496">Mitochondrion</keyword>
<name>A0A8R1TXV5_ONCVO</name>
<evidence type="ECO:0000313" key="14">
    <source>
        <dbReference type="Proteomes" id="UP000024404"/>
    </source>
</evidence>
<reference evidence="14" key="1">
    <citation type="submission" date="2013-10" db="EMBL/GenBank/DDBJ databases">
        <title>Genome sequencing of Onchocerca volvulus.</title>
        <authorList>
            <person name="Cotton J."/>
            <person name="Tsai J."/>
            <person name="Stanley E."/>
            <person name="Tracey A."/>
            <person name="Holroyd N."/>
            <person name="Lustigman S."/>
            <person name="Berriman M."/>
        </authorList>
    </citation>
    <scope>NUCLEOTIDE SEQUENCE</scope>
</reference>
<dbReference type="GO" id="GO:0005743">
    <property type="term" value="C:mitochondrial inner membrane"/>
    <property type="evidence" value="ECO:0007669"/>
    <property type="project" value="UniProtKB-SubCell"/>
</dbReference>
<accession>A0A8R1TXV5</accession>
<evidence type="ECO:0000256" key="2">
    <source>
        <dbReference type="ARBA" id="ARBA00007856"/>
    </source>
</evidence>
<dbReference type="InterPro" id="IPR036656">
    <property type="entry name" value="QCR9_sf"/>
</dbReference>
<dbReference type="EnsemblMetazoa" id="OVOC7684.1">
    <property type="protein sequence ID" value="OVOC7684.1"/>
    <property type="gene ID" value="WBGene00244493"/>
</dbReference>
<dbReference type="GO" id="GO:0006122">
    <property type="term" value="P:mitochondrial electron transport, ubiquinol to cytochrome c"/>
    <property type="evidence" value="ECO:0007669"/>
    <property type="project" value="InterPro"/>
</dbReference>
<organism evidence="13 14">
    <name type="scientific">Onchocerca volvulus</name>
    <dbReference type="NCBI Taxonomy" id="6282"/>
    <lineage>
        <taxon>Eukaryota</taxon>
        <taxon>Metazoa</taxon>
        <taxon>Ecdysozoa</taxon>
        <taxon>Nematoda</taxon>
        <taxon>Chromadorea</taxon>
        <taxon>Rhabditida</taxon>
        <taxon>Spirurina</taxon>
        <taxon>Spiruromorpha</taxon>
        <taxon>Filarioidea</taxon>
        <taxon>Onchocercidae</taxon>
        <taxon>Onchocerca</taxon>
    </lineage>
</organism>
<keyword evidence="7" id="KW-0249">Electron transport</keyword>
<evidence type="ECO:0000256" key="10">
    <source>
        <dbReference type="ARBA" id="ARBA00023136"/>
    </source>
</evidence>
<evidence type="ECO:0000256" key="4">
    <source>
        <dbReference type="ARBA" id="ARBA00022660"/>
    </source>
</evidence>
<evidence type="ECO:0000256" key="11">
    <source>
        <dbReference type="ARBA" id="ARBA00068509"/>
    </source>
</evidence>
<keyword evidence="14" id="KW-1185">Reference proteome</keyword>
<keyword evidence="10" id="KW-0472">Membrane</keyword>
<reference evidence="13" key="2">
    <citation type="submission" date="2022-06" db="UniProtKB">
        <authorList>
            <consortium name="EnsemblMetazoa"/>
        </authorList>
    </citation>
    <scope>IDENTIFICATION</scope>
</reference>
<keyword evidence="4" id="KW-0679">Respiratory chain</keyword>
<sequence>MDQCGPLKSASSHQTTEFHYCLLSHSGIPRCHILLLDYIMALASFGYKLITKRFSTLFVALTVGAISTDLIIDKGGDYLFNQYNKGKLWKDIKDKYVDDLAFTG</sequence>
<dbReference type="AlphaFoldDB" id="A0A8R1TXV5"/>
<dbReference type="Pfam" id="PF05365">
    <property type="entry name" value="UCR_UQCRX_QCR9"/>
    <property type="match status" value="1"/>
</dbReference>
<evidence type="ECO:0000256" key="5">
    <source>
        <dbReference type="ARBA" id="ARBA00022692"/>
    </source>
</evidence>
<proteinExistence type="inferred from homology"/>
<evidence type="ECO:0000256" key="7">
    <source>
        <dbReference type="ARBA" id="ARBA00022982"/>
    </source>
</evidence>
<dbReference type="GO" id="GO:0045275">
    <property type="term" value="C:respiratory chain complex III"/>
    <property type="evidence" value="ECO:0007669"/>
    <property type="project" value="InterPro"/>
</dbReference>
<dbReference type="SUPFAM" id="SSF81514">
    <property type="entry name" value="Subunit X (non-heme 7 kDa protein) of cytochrome bc1 complex (Ubiquinol-cytochrome c reductase)"/>
    <property type="match status" value="1"/>
</dbReference>
<dbReference type="Proteomes" id="UP000024404">
    <property type="component" value="Unassembled WGS sequence"/>
</dbReference>
<dbReference type="OMA" id="FKQYNKG"/>
<keyword evidence="5" id="KW-0812">Transmembrane</keyword>
<keyword evidence="3" id="KW-0813">Transport</keyword>
<keyword evidence="6" id="KW-0999">Mitochondrion inner membrane</keyword>
<evidence type="ECO:0000256" key="9">
    <source>
        <dbReference type="ARBA" id="ARBA00023128"/>
    </source>
</evidence>
<evidence type="ECO:0000256" key="3">
    <source>
        <dbReference type="ARBA" id="ARBA00022448"/>
    </source>
</evidence>
<dbReference type="InterPro" id="IPR008027">
    <property type="entry name" value="QCR9"/>
</dbReference>
<evidence type="ECO:0000256" key="1">
    <source>
        <dbReference type="ARBA" id="ARBA00004434"/>
    </source>
</evidence>
<dbReference type="Gene3D" id="1.20.5.260">
    <property type="entry name" value="Cytochrome b-c1 complex subunit 9"/>
    <property type="match status" value="1"/>
</dbReference>
<comment type="similarity">
    <text evidence="2">Belongs to the UQCR10/QCR9 family.</text>
</comment>
<evidence type="ECO:0000256" key="12">
    <source>
        <dbReference type="ARBA" id="ARBA00076299"/>
    </source>
</evidence>
<evidence type="ECO:0000313" key="13">
    <source>
        <dbReference type="EnsemblMetazoa" id="OVOC7684.1"/>
    </source>
</evidence>
<protein>
    <recommendedName>
        <fullName evidence="11">Cytochrome b-c1 complex subunit 9</fullName>
    </recommendedName>
    <alternativeName>
        <fullName evidence="12">Complex III subunit X</fullName>
    </alternativeName>
</protein>
<evidence type="ECO:0000256" key="8">
    <source>
        <dbReference type="ARBA" id="ARBA00022989"/>
    </source>
</evidence>
<comment type="subcellular location">
    <subcellularLocation>
        <location evidence="1">Mitochondrion inner membrane</location>
        <topology evidence="1">Single-pass membrane protein</topology>
    </subcellularLocation>
</comment>
<dbReference type="EMBL" id="CMVM020000228">
    <property type="status" value="NOT_ANNOTATED_CDS"/>
    <property type="molecule type" value="Genomic_DNA"/>
</dbReference>
<dbReference type="FunFam" id="1.20.5.260:FF:000001">
    <property type="entry name" value="Cytochrome b-c1 complex subunit 9"/>
    <property type="match status" value="1"/>
</dbReference>